<keyword evidence="10 15" id="KW-0408">Iron</keyword>
<protein>
    <submittedName>
        <fullName evidence="18">Cell wall protein</fullName>
    </submittedName>
</protein>
<keyword evidence="9 16" id="KW-0732">Signal</keyword>
<evidence type="ECO:0000259" key="17">
    <source>
        <dbReference type="PROSITE" id="PS52012"/>
    </source>
</evidence>
<feature type="chain" id="PRO_5007580818" evidence="16">
    <location>
        <begin position="17"/>
        <end position="149"/>
    </location>
</feature>
<comment type="subcellular location">
    <subcellularLocation>
        <location evidence="1">Cell membrane</location>
        <topology evidence="1">Lipid-anchor</topology>
        <topology evidence="1">GPI-anchor</topology>
    </subcellularLocation>
    <subcellularLocation>
        <location evidence="2">Secreted</location>
    </subcellularLocation>
</comment>
<accession>A0A151GND0</accession>
<dbReference type="GO" id="GO:0005576">
    <property type="term" value="C:extracellular region"/>
    <property type="evidence" value="ECO:0007669"/>
    <property type="project" value="UniProtKB-SubCell"/>
</dbReference>
<evidence type="ECO:0000313" key="18">
    <source>
        <dbReference type="EMBL" id="KYK58578.1"/>
    </source>
</evidence>
<evidence type="ECO:0000256" key="6">
    <source>
        <dbReference type="ARBA" id="ARBA00022617"/>
    </source>
</evidence>
<keyword evidence="14" id="KW-0449">Lipoprotein</keyword>
<dbReference type="Proteomes" id="UP000076580">
    <property type="component" value="Chromosome 02"/>
</dbReference>
<dbReference type="GO" id="GO:0005886">
    <property type="term" value="C:plasma membrane"/>
    <property type="evidence" value="ECO:0007669"/>
    <property type="project" value="UniProtKB-SubCell"/>
</dbReference>
<keyword evidence="5" id="KW-0964">Secreted</keyword>
<evidence type="ECO:0000256" key="5">
    <source>
        <dbReference type="ARBA" id="ARBA00022525"/>
    </source>
</evidence>
<dbReference type="EMBL" id="LAYC01000002">
    <property type="protein sequence ID" value="KYK58578.1"/>
    <property type="molecule type" value="Genomic_DNA"/>
</dbReference>
<name>A0A151GND0_DRECN</name>
<evidence type="ECO:0000256" key="11">
    <source>
        <dbReference type="ARBA" id="ARBA00023136"/>
    </source>
</evidence>
<dbReference type="InParanoid" id="A0A151GND0"/>
<dbReference type="InterPro" id="IPR051735">
    <property type="entry name" value="CFEM_domain"/>
</dbReference>
<dbReference type="GO" id="GO:0046872">
    <property type="term" value="F:metal ion binding"/>
    <property type="evidence" value="ECO:0007669"/>
    <property type="project" value="UniProtKB-UniRule"/>
</dbReference>
<keyword evidence="8 15" id="KW-0479">Metal-binding</keyword>
<feature type="disulfide bond" evidence="15">
    <location>
        <begin position="50"/>
        <end position="83"/>
    </location>
</feature>
<evidence type="ECO:0000256" key="14">
    <source>
        <dbReference type="ARBA" id="ARBA00023288"/>
    </source>
</evidence>
<dbReference type="SMART" id="SM00747">
    <property type="entry name" value="CFEM"/>
    <property type="match status" value="1"/>
</dbReference>
<gene>
    <name evidence="18" type="ORF">DCS_05595</name>
</gene>
<dbReference type="RefSeq" id="XP_040657930.1">
    <property type="nucleotide sequence ID" value="XM_040802897.1"/>
</dbReference>
<evidence type="ECO:0000256" key="16">
    <source>
        <dbReference type="SAM" id="SignalP"/>
    </source>
</evidence>
<keyword evidence="13" id="KW-0325">Glycoprotein</keyword>
<evidence type="ECO:0000256" key="3">
    <source>
        <dbReference type="ARBA" id="ARBA00010031"/>
    </source>
</evidence>
<evidence type="ECO:0000256" key="4">
    <source>
        <dbReference type="ARBA" id="ARBA00022475"/>
    </source>
</evidence>
<comment type="caution">
    <text evidence="15">Lacks conserved residue(s) required for the propagation of feature annotation.</text>
</comment>
<keyword evidence="12 15" id="KW-1015">Disulfide bond</keyword>
<evidence type="ECO:0000256" key="9">
    <source>
        <dbReference type="ARBA" id="ARBA00022729"/>
    </source>
</evidence>
<proteinExistence type="inferred from homology"/>
<organism evidence="18 19">
    <name type="scientific">Drechmeria coniospora</name>
    <name type="common">Nematophagous fungus</name>
    <name type="synonym">Meria coniospora</name>
    <dbReference type="NCBI Taxonomy" id="98403"/>
    <lineage>
        <taxon>Eukaryota</taxon>
        <taxon>Fungi</taxon>
        <taxon>Dikarya</taxon>
        <taxon>Ascomycota</taxon>
        <taxon>Pezizomycotina</taxon>
        <taxon>Sordariomycetes</taxon>
        <taxon>Hypocreomycetidae</taxon>
        <taxon>Hypocreales</taxon>
        <taxon>Ophiocordycipitaceae</taxon>
        <taxon>Drechmeria</taxon>
    </lineage>
</organism>
<keyword evidence="19" id="KW-1185">Reference proteome</keyword>
<keyword evidence="7" id="KW-0336">GPI-anchor</keyword>
<sequence>MKASLIIALAASLVAGQLDSIPTCAQGCVGKYITGGGVAGCKTADIACVCRNKDFLDGIACCLADVCSQEDQDKSVKFARQLCTSSGVQVPDKVVCNKAASSATTTTSTSATASATNAAQSSTSKAAAAPVVGNIGGLTGAVLAMLAAL</sequence>
<dbReference type="GeneID" id="63718238"/>
<dbReference type="AlphaFoldDB" id="A0A151GND0"/>
<dbReference type="GO" id="GO:0098552">
    <property type="term" value="C:side of membrane"/>
    <property type="evidence" value="ECO:0007669"/>
    <property type="project" value="UniProtKB-KW"/>
</dbReference>
<keyword evidence="11" id="KW-0472">Membrane</keyword>
<feature type="disulfide bond" evidence="15">
    <location>
        <begin position="41"/>
        <end position="48"/>
    </location>
</feature>
<dbReference type="PROSITE" id="PS52012">
    <property type="entry name" value="CFEM"/>
    <property type="match status" value="1"/>
</dbReference>
<evidence type="ECO:0000256" key="10">
    <source>
        <dbReference type="ARBA" id="ARBA00023004"/>
    </source>
</evidence>
<feature type="domain" description="CFEM" evidence="17">
    <location>
        <begin position="1"/>
        <end position="110"/>
    </location>
</feature>
<dbReference type="PANTHER" id="PTHR37928">
    <property type="entry name" value="CFEM DOMAIN PROTEIN (AFU_ORTHOLOGUE AFUA_6G14090)"/>
    <property type="match status" value="1"/>
</dbReference>
<evidence type="ECO:0000256" key="8">
    <source>
        <dbReference type="ARBA" id="ARBA00022723"/>
    </source>
</evidence>
<dbReference type="STRING" id="98403.A0A151GND0"/>
<comment type="similarity">
    <text evidence="3">Belongs to the RBT5 family.</text>
</comment>
<dbReference type="PANTHER" id="PTHR37928:SF2">
    <property type="entry name" value="GPI ANCHORED CFEM DOMAIN PROTEIN (AFU_ORTHOLOGUE AFUA_6G10580)"/>
    <property type="match status" value="1"/>
</dbReference>
<keyword evidence="4" id="KW-1003">Cell membrane</keyword>
<reference evidence="18 19" key="1">
    <citation type="journal article" date="2016" name="Sci. Rep.">
        <title>Insights into Adaptations to a Near-Obligate Nematode Endoparasitic Lifestyle from the Finished Genome of Drechmeria coniospora.</title>
        <authorList>
            <person name="Zhang L."/>
            <person name="Zhou Z."/>
            <person name="Guo Q."/>
            <person name="Fokkens L."/>
            <person name="Miskei M."/>
            <person name="Pocsi I."/>
            <person name="Zhang W."/>
            <person name="Chen M."/>
            <person name="Wang L."/>
            <person name="Sun Y."/>
            <person name="Donzelli B.G."/>
            <person name="Gibson D.M."/>
            <person name="Nelson D.R."/>
            <person name="Luo J.G."/>
            <person name="Rep M."/>
            <person name="Liu H."/>
            <person name="Yang S."/>
            <person name="Wang J."/>
            <person name="Krasnoff S.B."/>
            <person name="Xu Y."/>
            <person name="Molnar I."/>
            <person name="Lin M."/>
        </authorList>
    </citation>
    <scope>NUCLEOTIDE SEQUENCE [LARGE SCALE GENOMIC DNA]</scope>
    <source>
        <strain evidence="18 19">ARSEF 6962</strain>
    </source>
</reference>
<evidence type="ECO:0000256" key="13">
    <source>
        <dbReference type="ARBA" id="ARBA00023180"/>
    </source>
</evidence>
<evidence type="ECO:0000256" key="1">
    <source>
        <dbReference type="ARBA" id="ARBA00004609"/>
    </source>
</evidence>
<dbReference type="Pfam" id="PF05730">
    <property type="entry name" value="CFEM"/>
    <property type="match status" value="1"/>
</dbReference>
<dbReference type="OrthoDB" id="3065412at2759"/>
<evidence type="ECO:0000256" key="2">
    <source>
        <dbReference type="ARBA" id="ARBA00004613"/>
    </source>
</evidence>
<comment type="caution">
    <text evidence="18">The sequence shown here is derived from an EMBL/GenBank/DDBJ whole genome shotgun (WGS) entry which is preliminary data.</text>
</comment>
<evidence type="ECO:0000256" key="15">
    <source>
        <dbReference type="PROSITE-ProRule" id="PRU01356"/>
    </source>
</evidence>
<keyword evidence="6 15" id="KW-0349">Heme</keyword>
<feature type="binding site" description="axial binding residue" evidence="15">
    <location>
        <position position="45"/>
    </location>
    <ligand>
        <name>heme</name>
        <dbReference type="ChEBI" id="CHEBI:30413"/>
    </ligand>
    <ligandPart>
        <name>Fe</name>
        <dbReference type="ChEBI" id="CHEBI:18248"/>
    </ligandPart>
</feature>
<dbReference type="InterPro" id="IPR008427">
    <property type="entry name" value="Extracellular_membr_CFEM_dom"/>
</dbReference>
<feature type="signal peptide" evidence="16">
    <location>
        <begin position="1"/>
        <end position="16"/>
    </location>
</feature>
<evidence type="ECO:0000256" key="7">
    <source>
        <dbReference type="ARBA" id="ARBA00022622"/>
    </source>
</evidence>
<evidence type="ECO:0000256" key="12">
    <source>
        <dbReference type="ARBA" id="ARBA00023157"/>
    </source>
</evidence>
<evidence type="ECO:0000313" key="19">
    <source>
        <dbReference type="Proteomes" id="UP000076580"/>
    </source>
</evidence>